<dbReference type="PRINTS" id="PR00080">
    <property type="entry name" value="SDRFAMILY"/>
</dbReference>
<evidence type="ECO:0000313" key="4">
    <source>
        <dbReference type="Proteomes" id="UP000190065"/>
    </source>
</evidence>
<evidence type="ECO:0000313" key="3">
    <source>
        <dbReference type="EMBL" id="SJZ87090.1"/>
    </source>
</evidence>
<dbReference type="InterPro" id="IPR036291">
    <property type="entry name" value="NAD(P)-bd_dom_sf"/>
</dbReference>
<proteinExistence type="inferred from homology"/>
<reference evidence="3 4" key="1">
    <citation type="submission" date="2017-02" db="EMBL/GenBank/DDBJ databases">
        <authorList>
            <person name="Peterson S.W."/>
        </authorList>
    </citation>
    <scope>NUCLEOTIDE SEQUENCE [LARGE SCALE GENOMIC DNA]</scope>
    <source>
        <strain evidence="3 4">ATCC 43324</strain>
    </source>
</reference>
<protein>
    <submittedName>
        <fullName evidence="3">3-oxoacyl-[acyl-carrier protein] reductase</fullName>
    </submittedName>
</protein>
<dbReference type="PROSITE" id="PS00061">
    <property type="entry name" value="ADH_SHORT"/>
    <property type="match status" value="1"/>
</dbReference>
<dbReference type="Proteomes" id="UP000190065">
    <property type="component" value="Unassembled WGS sequence"/>
</dbReference>
<dbReference type="AlphaFoldDB" id="A0A1T4P681"/>
<name>A0A1T4P681_9BACT</name>
<organism evidence="3 4">
    <name type="scientific">Segatella oulorum</name>
    <dbReference type="NCBI Taxonomy" id="28136"/>
    <lineage>
        <taxon>Bacteria</taxon>
        <taxon>Pseudomonadati</taxon>
        <taxon>Bacteroidota</taxon>
        <taxon>Bacteroidia</taxon>
        <taxon>Bacteroidales</taxon>
        <taxon>Prevotellaceae</taxon>
        <taxon>Segatella</taxon>
    </lineage>
</organism>
<dbReference type="GO" id="GO:0016616">
    <property type="term" value="F:oxidoreductase activity, acting on the CH-OH group of donors, NAD or NADP as acceptor"/>
    <property type="evidence" value="ECO:0007669"/>
    <property type="project" value="TreeGrafter"/>
</dbReference>
<dbReference type="Gene3D" id="3.40.50.720">
    <property type="entry name" value="NAD(P)-binding Rossmann-like Domain"/>
    <property type="match status" value="1"/>
</dbReference>
<evidence type="ECO:0000256" key="1">
    <source>
        <dbReference type="ARBA" id="ARBA00006484"/>
    </source>
</evidence>
<dbReference type="PANTHER" id="PTHR42760">
    <property type="entry name" value="SHORT-CHAIN DEHYDROGENASES/REDUCTASES FAMILY MEMBER"/>
    <property type="match status" value="1"/>
</dbReference>
<dbReference type="EMBL" id="FUXK01000013">
    <property type="protein sequence ID" value="SJZ87090.1"/>
    <property type="molecule type" value="Genomic_DNA"/>
</dbReference>
<dbReference type="InterPro" id="IPR002347">
    <property type="entry name" value="SDR_fam"/>
</dbReference>
<gene>
    <name evidence="3" type="ORF">SAMN02745202_01312</name>
</gene>
<dbReference type="CDD" id="cd05233">
    <property type="entry name" value="SDR_c"/>
    <property type="match status" value="1"/>
</dbReference>
<dbReference type="STRING" id="28136.SAMN02745202_01312"/>
<evidence type="ECO:0000256" key="2">
    <source>
        <dbReference type="RuleBase" id="RU000363"/>
    </source>
</evidence>
<sequence>MGILNSLKRRLNYVVVKPLLYHQELADAYSGVSVVDGKLKGKTVVVTGATGGIGRAIVKRFLLEGCKVIIIGRSKEKLNGLQENLLDIGNNVVCITMNMQDANDVKKKTEEILHNYSFDIWVNCAGILKNIDRFPTFRSYPQQDFLEVMNTNLKSCLLICRLIATYMKANGGYCKVVNISSICGYAKSYGYTGYGMSKAGLIAMTRVMAEEYKENMAIIGIAPGSIATSMGERQFGDNIAVGGNMITKHTGLPEEIATLVAFVAGDIALSGKTIIASADETL</sequence>
<dbReference type="Pfam" id="PF00106">
    <property type="entry name" value="adh_short"/>
    <property type="match status" value="1"/>
</dbReference>
<comment type="similarity">
    <text evidence="1 2">Belongs to the short-chain dehydrogenases/reductases (SDR) family.</text>
</comment>
<dbReference type="InterPro" id="IPR020904">
    <property type="entry name" value="Sc_DH/Rdtase_CS"/>
</dbReference>
<accession>A0A1T4P681</accession>
<dbReference type="SUPFAM" id="SSF51735">
    <property type="entry name" value="NAD(P)-binding Rossmann-fold domains"/>
    <property type="match status" value="1"/>
</dbReference>
<dbReference type="PRINTS" id="PR00081">
    <property type="entry name" value="GDHRDH"/>
</dbReference>